<accession>A0A8K0QZ94</accession>
<dbReference type="Proteomes" id="UP000813461">
    <property type="component" value="Unassembled WGS sequence"/>
</dbReference>
<gene>
    <name evidence="1" type="ORF">FB567DRAFT_410752</name>
</gene>
<proteinExistence type="predicted"/>
<comment type="caution">
    <text evidence="1">The sequence shown here is derived from an EMBL/GenBank/DDBJ whole genome shotgun (WGS) entry which is preliminary data.</text>
</comment>
<keyword evidence="2" id="KW-1185">Reference proteome</keyword>
<dbReference type="AlphaFoldDB" id="A0A8K0QZ94"/>
<feature type="non-terminal residue" evidence="1">
    <location>
        <position position="168"/>
    </location>
</feature>
<evidence type="ECO:0000313" key="1">
    <source>
        <dbReference type="EMBL" id="KAH7076300.1"/>
    </source>
</evidence>
<name>A0A8K0QZ94_9PLEO</name>
<dbReference type="EMBL" id="JAGMVJ010000019">
    <property type="protein sequence ID" value="KAH7076300.1"/>
    <property type="molecule type" value="Genomic_DNA"/>
</dbReference>
<reference evidence="1" key="1">
    <citation type="journal article" date="2021" name="Nat. Commun.">
        <title>Genetic determinants of endophytism in the Arabidopsis root mycobiome.</title>
        <authorList>
            <person name="Mesny F."/>
            <person name="Miyauchi S."/>
            <person name="Thiergart T."/>
            <person name="Pickel B."/>
            <person name="Atanasova L."/>
            <person name="Karlsson M."/>
            <person name="Huettel B."/>
            <person name="Barry K.W."/>
            <person name="Haridas S."/>
            <person name="Chen C."/>
            <person name="Bauer D."/>
            <person name="Andreopoulos W."/>
            <person name="Pangilinan J."/>
            <person name="LaButti K."/>
            <person name="Riley R."/>
            <person name="Lipzen A."/>
            <person name="Clum A."/>
            <person name="Drula E."/>
            <person name="Henrissat B."/>
            <person name="Kohler A."/>
            <person name="Grigoriev I.V."/>
            <person name="Martin F.M."/>
            <person name="Hacquard S."/>
        </authorList>
    </citation>
    <scope>NUCLEOTIDE SEQUENCE</scope>
    <source>
        <strain evidence="1">MPI-SDFR-AT-0120</strain>
    </source>
</reference>
<protein>
    <submittedName>
        <fullName evidence="1">Uncharacterized protein</fullName>
    </submittedName>
</protein>
<evidence type="ECO:0000313" key="2">
    <source>
        <dbReference type="Proteomes" id="UP000813461"/>
    </source>
</evidence>
<feature type="non-terminal residue" evidence="1">
    <location>
        <position position="1"/>
    </location>
</feature>
<organism evidence="1 2">
    <name type="scientific">Paraphoma chrysanthemicola</name>
    <dbReference type="NCBI Taxonomy" id="798071"/>
    <lineage>
        <taxon>Eukaryota</taxon>
        <taxon>Fungi</taxon>
        <taxon>Dikarya</taxon>
        <taxon>Ascomycota</taxon>
        <taxon>Pezizomycotina</taxon>
        <taxon>Dothideomycetes</taxon>
        <taxon>Pleosporomycetidae</taxon>
        <taxon>Pleosporales</taxon>
        <taxon>Pleosporineae</taxon>
        <taxon>Phaeosphaeriaceae</taxon>
        <taxon>Paraphoma</taxon>
    </lineage>
</organism>
<sequence length="168" mass="19406">FGPSLEYYCAQRGLRFGQDLYFIYRWPAPIPENPSRERYVDITYRMTPATIKDKEYPSAACSDGDTIWAMKPRADKPRPTNPLANMFHPECDLIAVQTGETEIYQHRAVAQQWSRITEIKLATQRHRIGELEREVAVMEQNHALQNTVIGRLQQANAGLNRQLAMTRQ</sequence>
<dbReference type="OrthoDB" id="3799995at2759"/>